<evidence type="ECO:0000256" key="3">
    <source>
        <dbReference type="ARBA" id="ARBA00023242"/>
    </source>
</evidence>
<evidence type="ECO:0000313" key="10">
    <source>
        <dbReference type="Proteomes" id="UP001627154"/>
    </source>
</evidence>
<dbReference type="SUPFAM" id="SSF54928">
    <property type="entry name" value="RNA-binding domain, RBD"/>
    <property type="match status" value="2"/>
</dbReference>
<dbReference type="PROSITE" id="PS50102">
    <property type="entry name" value="RRM"/>
    <property type="match status" value="1"/>
</dbReference>
<feature type="compositionally biased region" description="Basic and acidic residues" evidence="5">
    <location>
        <begin position="261"/>
        <end position="275"/>
    </location>
</feature>
<evidence type="ECO:0008006" key="11">
    <source>
        <dbReference type="Google" id="ProtNLM"/>
    </source>
</evidence>
<feature type="domain" description="XRRM" evidence="8">
    <location>
        <begin position="276"/>
        <end position="397"/>
    </location>
</feature>
<dbReference type="EMBL" id="JBJJXI010000088">
    <property type="protein sequence ID" value="KAL3394721.1"/>
    <property type="molecule type" value="Genomic_DNA"/>
</dbReference>
<feature type="compositionally biased region" description="Basic and acidic residues" evidence="5">
    <location>
        <begin position="25"/>
        <end position="59"/>
    </location>
</feature>
<dbReference type="CDD" id="cd12291">
    <property type="entry name" value="RRM1_La"/>
    <property type="match status" value="1"/>
</dbReference>
<dbReference type="Pfam" id="PF08777">
    <property type="entry name" value="RRM_3"/>
    <property type="match status" value="1"/>
</dbReference>
<dbReference type="Gene3D" id="1.10.10.10">
    <property type="entry name" value="Winged helix-like DNA-binding domain superfamily/Winged helix DNA-binding domain"/>
    <property type="match status" value="1"/>
</dbReference>
<dbReference type="Pfam" id="PF05383">
    <property type="entry name" value="La"/>
    <property type="match status" value="1"/>
</dbReference>
<dbReference type="InterPro" id="IPR036388">
    <property type="entry name" value="WH-like_DNA-bd_sf"/>
</dbReference>
<dbReference type="GO" id="GO:1990904">
    <property type="term" value="C:ribonucleoprotein complex"/>
    <property type="evidence" value="ECO:0007669"/>
    <property type="project" value="UniProtKB-UniRule"/>
</dbReference>
<accession>A0ABD2WQJ2</accession>
<feature type="domain" description="HTH La-type RNA-binding" evidence="7">
    <location>
        <begin position="57"/>
        <end position="147"/>
    </location>
</feature>
<dbReference type="GO" id="GO:0003723">
    <property type="term" value="F:RNA binding"/>
    <property type="evidence" value="ECO:0007669"/>
    <property type="project" value="UniProtKB-UniRule"/>
</dbReference>
<dbReference type="InterPro" id="IPR000504">
    <property type="entry name" value="RRM_dom"/>
</dbReference>
<dbReference type="InterPro" id="IPR035979">
    <property type="entry name" value="RBD_domain_sf"/>
</dbReference>
<dbReference type="Pfam" id="PF00076">
    <property type="entry name" value="RRM_1"/>
    <property type="match status" value="1"/>
</dbReference>
<feature type="domain" description="RRM" evidence="6">
    <location>
        <begin position="159"/>
        <end position="247"/>
    </location>
</feature>
<dbReference type="AlphaFoldDB" id="A0ABD2WQJ2"/>
<feature type="region of interest" description="Disordered" evidence="5">
    <location>
        <begin position="247"/>
        <end position="275"/>
    </location>
</feature>
<evidence type="ECO:0000256" key="1">
    <source>
        <dbReference type="ARBA" id="ARBA00004123"/>
    </source>
</evidence>
<dbReference type="InterPro" id="IPR036390">
    <property type="entry name" value="WH_DNA-bd_sf"/>
</dbReference>
<dbReference type="PRINTS" id="PR00302">
    <property type="entry name" value="LUPUSLA"/>
</dbReference>
<dbReference type="InterPro" id="IPR006630">
    <property type="entry name" value="La_HTH"/>
</dbReference>
<evidence type="ECO:0000256" key="2">
    <source>
        <dbReference type="ARBA" id="ARBA00022884"/>
    </source>
</evidence>
<evidence type="ECO:0000259" key="8">
    <source>
        <dbReference type="PROSITE" id="PS51939"/>
    </source>
</evidence>
<evidence type="ECO:0000313" key="9">
    <source>
        <dbReference type="EMBL" id="KAL3394721.1"/>
    </source>
</evidence>
<dbReference type="InterPro" id="IPR012677">
    <property type="entry name" value="Nucleotide-bd_a/b_plait_sf"/>
</dbReference>
<evidence type="ECO:0000259" key="7">
    <source>
        <dbReference type="PROSITE" id="PS50961"/>
    </source>
</evidence>
<dbReference type="SUPFAM" id="SSF46785">
    <property type="entry name" value="Winged helix' DNA-binding domain"/>
    <property type="match status" value="1"/>
</dbReference>
<dbReference type="SMART" id="SM00715">
    <property type="entry name" value="LA"/>
    <property type="match status" value="1"/>
</dbReference>
<proteinExistence type="predicted"/>
<dbReference type="PANTHER" id="PTHR22792:SF166">
    <property type="entry name" value="LUPUS LA PROTEIN HOMOLOG"/>
    <property type="match status" value="1"/>
</dbReference>
<dbReference type="SMART" id="SM00360">
    <property type="entry name" value="RRM"/>
    <property type="match status" value="1"/>
</dbReference>
<dbReference type="InterPro" id="IPR014886">
    <property type="entry name" value="La_xRRM"/>
</dbReference>
<reference evidence="9 10" key="1">
    <citation type="journal article" date="2024" name="bioRxiv">
        <title>A reference genome for Trichogramma kaykai: A tiny desert-dwelling parasitoid wasp with competing sex-ratio distorters.</title>
        <authorList>
            <person name="Culotta J."/>
            <person name="Lindsey A.R."/>
        </authorList>
    </citation>
    <scope>NUCLEOTIDE SEQUENCE [LARGE SCALE GENOMIC DNA]</scope>
    <source>
        <strain evidence="9 10">KSX58</strain>
    </source>
</reference>
<keyword evidence="10" id="KW-1185">Reference proteome</keyword>
<gene>
    <name evidence="9" type="ORF">TKK_011010</name>
</gene>
<dbReference type="InterPro" id="IPR045180">
    <property type="entry name" value="La_dom_prot"/>
</dbReference>
<sequence>MTNKEEQTSEVSCEMTQEPSTKVTSETKEEPSKEVTSETKEELSSKKPSETMTIQKEEPTPELLSKIRKQVEFYFGDVNMQRDKFLIEQTGLDEGWVPMTVMLNFKILASLSKDVEIILKALEDSELIEISEDKKKIRRSLDKPLPTYDDEYKKNQEKRTIYLKGFPLDSTIDALKAYFESEESIESIVMRKYKKDKNFFFKGSIFMQFKTYEDAKKFFDQESIKFNDTQLVKMWLVDYVKMKETEKSERQSKKNKNQKNKKQDSEEQDGNENKFKIPTGSILKITDIKEDITRENMKEKLAEMNLEVAYIDYKTGDGLGYLRLVGENSAKELMDKLTDGQWEVKDCTIKCEPVVGEEEKQYLKKIEEGQLSHRNRRHFNRNGSKGFNGKRGFKRNRSPFKNDAKKQRLDN</sequence>
<dbReference type="PROSITE" id="PS51939">
    <property type="entry name" value="XRRM"/>
    <property type="match status" value="1"/>
</dbReference>
<feature type="compositionally biased region" description="Polar residues" evidence="5">
    <location>
        <begin position="8"/>
        <end position="24"/>
    </location>
</feature>
<dbReference type="Gene3D" id="3.30.70.330">
    <property type="match status" value="2"/>
</dbReference>
<dbReference type="InterPro" id="IPR002344">
    <property type="entry name" value="Lupus_La"/>
</dbReference>
<keyword evidence="2 4" id="KW-0694">RNA-binding</keyword>
<evidence type="ECO:0000256" key="4">
    <source>
        <dbReference type="PROSITE-ProRule" id="PRU00332"/>
    </source>
</evidence>
<dbReference type="GO" id="GO:0005634">
    <property type="term" value="C:nucleus"/>
    <property type="evidence" value="ECO:0007669"/>
    <property type="project" value="UniProtKB-SubCell"/>
</dbReference>
<evidence type="ECO:0000259" key="6">
    <source>
        <dbReference type="PROSITE" id="PS50102"/>
    </source>
</evidence>
<keyword evidence="3" id="KW-0539">Nucleus</keyword>
<organism evidence="9 10">
    <name type="scientific">Trichogramma kaykai</name>
    <dbReference type="NCBI Taxonomy" id="54128"/>
    <lineage>
        <taxon>Eukaryota</taxon>
        <taxon>Metazoa</taxon>
        <taxon>Ecdysozoa</taxon>
        <taxon>Arthropoda</taxon>
        <taxon>Hexapoda</taxon>
        <taxon>Insecta</taxon>
        <taxon>Pterygota</taxon>
        <taxon>Neoptera</taxon>
        <taxon>Endopterygota</taxon>
        <taxon>Hymenoptera</taxon>
        <taxon>Apocrita</taxon>
        <taxon>Proctotrupomorpha</taxon>
        <taxon>Chalcidoidea</taxon>
        <taxon>Trichogrammatidae</taxon>
        <taxon>Trichogramma</taxon>
    </lineage>
</organism>
<name>A0ABD2WQJ2_9HYME</name>
<evidence type="ECO:0000256" key="5">
    <source>
        <dbReference type="SAM" id="MobiDB-lite"/>
    </source>
</evidence>
<comment type="subcellular location">
    <subcellularLocation>
        <location evidence="1">Nucleus</location>
    </subcellularLocation>
</comment>
<feature type="region of interest" description="Disordered" evidence="5">
    <location>
        <begin position="1"/>
        <end position="61"/>
    </location>
</feature>
<feature type="region of interest" description="Disordered" evidence="5">
    <location>
        <begin position="369"/>
        <end position="411"/>
    </location>
</feature>
<dbReference type="PANTHER" id="PTHR22792">
    <property type="entry name" value="LUPUS LA PROTEIN-RELATED"/>
    <property type="match status" value="1"/>
</dbReference>
<feature type="compositionally biased region" description="Basic and acidic residues" evidence="5">
    <location>
        <begin position="400"/>
        <end position="411"/>
    </location>
</feature>
<dbReference type="Proteomes" id="UP001627154">
    <property type="component" value="Unassembled WGS sequence"/>
</dbReference>
<comment type="caution">
    <text evidence="9">The sequence shown here is derived from an EMBL/GenBank/DDBJ whole genome shotgun (WGS) entry which is preliminary data.</text>
</comment>
<protein>
    <recommendedName>
        <fullName evidence="11">HTH La-type RNA-binding domain-containing protein</fullName>
    </recommendedName>
</protein>
<dbReference type="PROSITE" id="PS50961">
    <property type="entry name" value="HTH_LA"/>
    <property type="match status" value="1"/>
</dbReference>